<sequence>MNTQTGVYEGLQALLASESVLGVAPRILITPGFTDRTAVVSELVGIAERLRAVISADGPSTHDADMPDV</sequence>
<name>A0ABT5R4B3_9GAMM</name>
<protein>
    <submittedName>
        <fullName evidence="1">Uncharacterized protein</fullName>
    </submittedName>
</protein>
<accession>A0ABT5R4B3</accession>
<comment type="caution">
    <text evidence="1">The sequence shown here is derived from an EMBL/GenBank/DDBJ whole genome shotgun (WGS) entry which is preliminary data.</text>
</comment>
<dbReference type="Proteomes" id="UP001149400">
    <property type="component" value="Unassembled WGS sequence"/>
</dbReference>
<proteinExistence type="predicted"/>
<keyword evidence="2" id="KW-1185">Reference proteome</keyword>
<reference evidence="1" key="1">
    <citation type="submission" date="2021-12" db="EMBL/GenBank/DDBJ databases">
        <title>Enterovibrio ZSDZ35 sp. nov. and Enterovibrio ZSDZ42 sp. nov., isolated from coastal seawater in Qingdao.</title>
        <authorList>
            <person name="Zhang P."/>
        </authorList>
    </citation>
    <scope>NUCLEOTIDE SEQUENCE</scope>
    <source>
        <strain evidence="1">ZSDZ42</strain>
    </source>
</reference>
<dbReference type="EMBL" id="JAJUBC010000024">
    <property type="protein sequence ID" value="MDD1795107.1"/>
    <property type="molecule type" value="Genomic_DNA"/>
</dbReference>
<gene>
    <name evidence="1" type="ORF">LRP50_18420</name>
</gene>
<evidence type="ECO:0000313" key="2">
    <source>
        <dbReference type="Proteomes" id="UP001149400"/>
    </source>
</evidence>
<evidence type="ECO:0000313" key="1">
    <source>
        <dbReference type="EMBL" id="MDD1795107.1"/>
    </source>
</evidence>
<organism evidence="1 2">
    <name type="scientific">Enterovibrio gelatinilyticus</name>
    <dbReference type="NCBI Taxonomy" id="2899819"/>
    <lineage>
        <taxon>Bacteria</taxon>
        <taxon>Pseudomonadati</taxon>
        <taxon>Pseudomonadota</taxon>
        <taxon>Gammaproteobacteria</taxon>
        <taxon>Vibrionales</taxon>
        <taxon>Vibrionaceae</taxon>
        <taxon>Enterovibrio</taxon>
    </lineage>
</organism>
<dbReference type="RefSeq" id="WP_274165912.1">
    <property type="nucleotide sequence ID" value="NZ_JAJUBC010000024.1"/>
</dbReference>